<gene>
    <name evidence="2" type="ORF">SHALO_0066</name>
</gene>
<name>A0A1D7TFS6_9BACT</name>
<reference evidence="3" key="1">
    <citation type="submission" date="2016-08" db="EMBL/GenBank/DDBJ databases">
        <title>Complete genome sequence of the organohalide-respiring Epsilonproteobacterium Sulfurospirillum halorespirans.</title>
        <authorList>
            <person name="Goris T."/>
            <person name="Zimmermann J."/>
            <person name="Schenz B."/>
            <person name="Lemos M."/>
            <person name="Hackermueller J."/>
            <person name="Diekert G."/>
        </authorList>
    </citation>
    <scope>NUCLEOTIDE SEQUENCE [LARGE SCALE GENOMIC DNA]</scope>
    <source>
        <strain>DSM 13726</strain>
        <strain evidence="3">PCE-M2</strain>
    </source>
</reference>
<proteinExistence type="predicted"/>
<evidence type="ECO:0000313" key="2">
    <source>
        <dbReference type="EMBL" id="AOO63868.1"/>
    </source>
</evidence>
<dbReference type="KEGG" id="shal:SHALO_0066"/>
<dbReference type="EMBL" id="CP017111">
    <property type="protein sequence ID" value="AOO63868.1"/>
    <property type="molecule type" value="Genomic_DNA"/>
</dbReference>
<evidence type="ECO:0000256" key="1">
    <source>
        <dbReference type="SAM" id="Phobius"/>
    </source>
</evidence>
<dbReference type="Proteomes" id="UP000094609">
    <property type="component" value="Chromosome"/>
</dbReference>
<dbReference type="AlphaFoldDB" id="A0A1D7TFS6"/>
<keyword evidence="1" id="KW-0472">Membrane</keyword>
<dbReference type="RefSeq" id="WP_069476878.1">
    <property type="nucleotide sequence ID" value="NZ_CP017111.1"/>
</dbReference>
<organism evidence="2 3">
    <name type="scientific">Sulfurospirillum halorespirans DSM 13726</name>
    <dbReference type="NCBI Taxonomy" id="1193502"/>
    <lineage>
        <taxon>Bacteria</taxon>
        <taxon>Pseudomonadati</taxon>
        <taxon>Campylobacterota</taxon>
        <taxon>Epsilonproteobacteria</taxon>
        <taxon>Campylobacterales</taxon>
        <taxon>Sulfurospirillaceae</taxon>
        <taxon>Sulfurospirillum</taxon>
    </lineage>
</organism>
<keyword evidence="1" id="KW-1133">Transmembrane helix</keyword>
<feature type="transmembrane region" description="Helical" evidence="1">
    <location>
        <begin position="95"/>
        <end position="113"/>
    </location>
</feature>
<feature type="transmembrane region" description="Helical" evidence="1">
    <location>
        <begin position="125"/>
        <end position="145"/>
    </location>
</feature>
<keyword evidence="1" id="KW-0812">Transmembrane</keyword>
<protein>
    <submittedName>
        <fullName evidence="2">Uncharacterized protein</fullName>
    </submittedName>
</protein>
<accession>A0A1D7TFS6</accession>
<sequence length="146" mass="17166">MSDLPNQVVNNNFSSATLHDHTTGVAFNANVDTVNNYTIPKISCLADDDSHKYLSSFFLSLHAKIILWGWIALVFTLFLVELFKPKWVITTFEYRWYFLMLTTLVVFICIYMLEKAYRKWKTDFTVKQMILFLAIYSAICIYIFFI</sequence>
<feature type="transmembrane region" description="Helical" evidence="1">
    <location>
        <begin position="65"/>
        <end position="83"/>
    </location>
</feature>
<evidence type="ECO:0000313" key="3">
    <source>
        <dbReference type="Proteomes" id="UP000094609"/>
    </source>
</evidence>
<dbReference type="STRING" id="1193502.SHALO_0066"/>
<keyword evidence="3" id="KW-1185">Reference proteome</keyword>